<evidence type="ECO:0000259" key="13">
    <source>
        <dbReference type="PROSITE" id="PS50885"/>
    </source>
</evidence>
<evidence type="ECO:0000259" key="12">
    <source>
        <dbReference type="PROSITE" id="PS50109"/>
    </source>
</evidence>
<evidence type="ECO:0000256" key="9">
    <source>
        <dbReference type="ARBA" id="ARBA00023012"/>
    </source>
</evidence>
<dbReference type="PROSITE" id="PS50885">
    <property type="entry name" value="HAMP"/>
    <property type="match status" value="1"/>
</dbReference>
<dbReference type="GO" id="GO:0000155">
    <property type="term" value="F:phosphorelay sensor kinase activity"/>
    <property type="evidence" value="ECO:0007669"/>
    <property type="project" value="InterPro"/>
</dbReference>
<dbReference type="GO" id="GO:0005886">
    <property type="term" value="C:plasma membrane"/>
    <property type="evidence" value="ECO:0007669"/>
    <property type="project" value="UniProtKB-SubCell"/>
</dbReference>
<dbReference type="InterPro" id="IPR036890">
    <property type="entry name" value="HATPase_C_sf"/>
</dbReference>
<name>A0A6N7Z613_9PSEU</name>
<gene>
    <name evidence="14" type="ORF">GKO32_13140</name>
</gene>
<comment type="catalytic activity">
    <reaction evidence="1">
        <text>ATP + protein L-histidine = ADP + protein N-phospho-L-histidine.</text>
        <dbReference type="EC" id="2.7.13.3"/>
    </reaction>
</comment>
<dbReference type="Gene3D" id="1.10.287.130">
    <property type="match status" value="1"/>
</dbReference>
<reference evidence="14 15" key="1">
    <citation type="submission" date="2019-11" db="EMBL/GenBank/DDBJ databases">
        <title>Draft genome of Amycolatopsis RM579.</title>
        <authorList>
            <person name="Duangmal K."/>
            <person name="Mingma R."/>
        </authorList>
    </citation>
    <scope>NUCLEOTIDE SEQUENCE [LARGE SCALE GENOMIC DNA]</scope>
    <source>
        <strain evidence="14 15">RM579</strain>
    </source>
</reference>
<dbReference type="CDD" id="cd06225">
    <property type="entry name" value="HAMP"/>
    <property type="match status" value="1"/>
</dbReference>
<dbReference type="SUPFAM" id="SSF55874">
    <property type="entry name" value="ATPase domain of HSP90 chaperone/DNA topoisomerase II/histidine kinase"/>
    <property type="match status" value="1"/>
</dbReference>
<dbReference type="SMART" id="SM00304">
    <property type="entry name" value="HAMP"/>
    <property type="match status" value="1"/>
</dbReference>
<sequence>MRKRIIALTLAAALLAISLFGLPLAAGVAKYYLDDERAELERVADSTALALADDLAAHPATVRLPSSGTDIAVYAPDGRLLAGTGPATADEIVARAMASGPARGGPDLVFAVPVTDEGQLVGVVRTASGGAGLYVRTGLTWLVMAGLAAAALGLTWLVARRMAARLARPLEDLSLTARRLGEGDFTVRARPAGVTEIDSVGSSVNTTAERIGDMLERERAFSANASHQLRTPLAGLRLQLEAAQETTDPDEIRAALRDCVDTADRLERTIQDLLTLARNQRATTEVADLGTLLAEIEQSWRGLLAAENRRLHVVANDPPAPRASEAAIRQILAVLLDNAVTHGRGTVTVTARDAGDALAVDVSDEGPGISGGLDPFARRESGAGRGIGLGLARGLAEAEGGRLWLSQPAPPTFSLLLPIDDPPLAVG</sequence>
<evidence type="ECO:0000256" key="10">
    <source>
        <dbReference type="ARBA" id="ARBA00023136"/>
    </source>
</evidence>
<keyword evidence="10 11" id="KW-0472">Membrane</keyword>
<dbReference type="InterPro" id="IPR050428">
    <property type="entry name" value="TCS_sensor_his_kinase"/>
</dbReference>
<dbReference type="Proteomes" id="UP000440096">
    <property type="component" value="Unassembled WGS sequence"/>
</dbReference>
<dbReference type="PROSITE" id="PS50109">
    <property type="entry name" value="HIS_KIN"/>
    <property type="match status" value="1"/>
</dbReference>
<dbReference type="PANTHER" id="PTHR45436">
    <property type="entry name" value="SENSOR HISTIDINE KINASE YKOH"/>
    <property type="match status" value="1"/>
</dbReference>
<dbReference type="PRINTS" id="PR00344">
    <property type="entry name" value="BCTRLSENSOR"/>
</dbReference>
<accession>A0A6N7Z613</accession>
<evidence type="ECO:0000256" key="2">
    <source>
        <dbReference type="ARBA" id="ARBA00004236"/>
    </source>
</evidence>
<dbReference type="InterPro" id="IPR004358">
    <property type="entry name" value="Sig_transdc_His_kin-like_C"/>
</dbReference>
<dbReference type="InterPro" id="IPR005467">
    <property type="entry name" value="His_kinase_dom"/>
</dbReference>
<keyword evidence="15" id="KW-1185">Reference proteome</keyword>
<evidence type="ECO:0000256" key="5">
    <source>
        <dbReference type="ARBA" id="ARBA00022679"/>
    </source>
</evidence>
<dbReference type="SMART" id="SM00388">
    <property type="entry name" value="HisKA"/>
    <property type="match status" value="1"/>
</dbReference>
<dbReference type="PANTHER" id="PTHR45436:SF5">
    <property type="entry name" value="SENSOR HISTIDINE KINASE TRCS"/>
    <property type="match status" value="1"/>
</dbReference>
<dbReference type="SUPFAM" id="SSF47384">
    <property type="entry name" value="Homodimeric domain of signal transducing histidine kinase"/>
    <property type="match status" value="1"/>
</dbReference>
<dbReference type="CDD" id="cd00082">
    <property type="entry name" value="HisKA"/>
    <property type="match status" value="1"/>
</dbReference>
<feature type="domain" description="Histidine kinase" evidence="12">
    <location>
        <begin position="224"/>
        <end position="421"/>
    </location>
</feature>
<keyword evidence="9" id="KW-0902">Two-component regulatory system</keyword>
<organism evidence="14 15">
    <name type="scientific">Amycolatopsis pithecellobii</name>
    <dbReference type="NCBI Taxonomy" id="664692"/>
    <lineage>
        <taxon>Bacteria</taxon>
        <taxon>Bacillati</taxon>
        <taxon>Actinomycetota</taxon>
        <taxon>Actinomycetes</taxon>
        <taxon>Pseudonocardiales</taxon>
        <taxon>Pseudonocardiaceae</taxon>
        <taxon>Amycolatopsis</taxon>
    </lineage>
</organism>
<dbReference type="InterPro" id="IPR003594">
    <property type="entry name" value="HATPase_dom"/>
</dbReference>
<comment type="subcellular location">
    <subcellularLocation>
        <location evidence="2">Cell membrane</location>
    </subcellularLocation>
</comment>
<keyword evidence="4" id="KW-0597">Phosphoprotein</keyword>
<dbReference type="Pfam" id="PF00672">
    <property type="entry name" value="HAMP"/>
    <property type="match status" value="1"/>
</dbReference>
<dbReference type="Pfam" id="PF02518">
    <property type="entry name" value="HATPase_c"/>
    <property type="match status" value="1"/>
</dbReference>
<dbReference type="EMBL" id="WMBA01000016">
    <property type="protein sequence ID" value="MTD54916.1"/>
    <property type="molecule type" value="Genomic_DNA"/>
</dbReference>
<comment type="caution">
    <text evidence="14">The sequence shown here is derived from an EMBL/GenBank/DDBJ whole genome shotgun (WGS) entry which is preliminary data.</text>
</comment>
<evidence type="ECO:0000256" key="1">
    <source>
        <dbReference type="ARBA" id="ARBA00000085"/>
    </source>
</evidence>
<evidence type="ECO:0000256" key="11">
    <source>
        <dbReference type="SAM" id="Phobius"/>
    </source>
</evidence>
<evidence type="ECO:0000256" key="4">
    <source>
        <dbReference type="ARBA" id="ARBA00022553"/>
    </source>
</evidence>
<keyword evidence="6 11" id="KW-0812">Transmembrane</keyword>
<dbReference type="InterPro" id="IPR003660">
    <property type="entry name" value="HAMP_dom"/>
</dbReference>
<evidence type="ECO:0000256" key="8">
    <source>
        <dbReference type="ARBA" id="ARBA00022989"/>
    </source>
</evidence>
<dbReference type="InterPro" id="IPR036097">
    <property type="entry name" value="HisK_dim/P_sf"/>
</dbReference>
<evidence type="ECO:0000256" key="3">
    <source>
        <dbReference type="ARBA" id="ARBA00012438"/>
    </source>
</evidence>
<evidence type="ECO:0000256" key="7">
    <source>
        <dbReference type="ARBA" id="ARBA00022777"/>
    </source>
</evidence>
<keyword evidence="8 11" id="KW-1133">Transmembrane helix</keyword>
<proteinExistence type="predicted"/>
<evidence type="ECO:0000313" key="15">
    <source>
        <dbReference type="Proteomes" id="UP000440096"/>
    </source>
</evidence>
<dbReference type="Gene3D" id="3.30.565.10">
    <property type="entry name" value="Histidine kinase-like ATPase, C-terminal domain"/>
    <property type="match status" value="1"/>
</dbReference>
<keyword evidence="7" id="KW-0418">Kinase</keyword>
<feature type="domain" description="HAMP" evidence="13">
    <location>
        <begin position="164"/>
        <end position="216"/>
    </location>
</feature>
<dbReference type="EC" id="2.7.13.3" evidence="3"/>
<evidence type="ECO:0000313" key="14">
    <source>
        <dbReference type="EMBL" id="MTD54916.1"/>
    </source>
</evidence>
<keyword evidence="5" id="KW-0808">Transferase</keyword>
<dbReference type="OrthoDB" id="5499837at2"/>
<dbReference type="Pfam" id="PF00512">
    <property type="entry name" value="HisKA"/>
    <property type="match status" value="1"/>
</dbReference>
<protein>
    <recommendedName>
        <fullName evidence="3">histidine kinase</fullName>
        <ecNumber evidence="3">2.7.13.3</ecNumber>
    </recommendedName>
</protein>
<dbReference type="AlphaFoldDB" id="A0A6N7Z613"/>
<feature type="transmembrane region" description="Helical" evidence="11">
    <location>
        <begin position="139"/>
        <end position="159"/>
    </location>
</feature>
<evidence type="ECO:0000256" key="6">
    <source>
        <dbReference type="ARBA" id="ARBA00022692"/>
    </source>
</evidence>
<dbReference type="SMART" id="SM00387">
    <property type="entry name" value="HATPase_c"/>
    <property type="match status" value="1"/>
</dbReference>
<dbReference type="InterPro" id="IPR003661">
    <property type="entry name" value="HisK_dim/P_dom"/>
</dbReference>
<dbReference type="RefSeq" id="WP_154757122.1">
    <property type="nucleotide sequence ID" value="NZ_WMBA01000016.1"/>
</dbReference>
<dbReference type="Gene3D" id="6.10.340.10">
    <property type="match status" value="1"/>
</dbReference>